<protein>
    <submittedName>
        <fullName evidence="2">Uncharacterized protein</fullName>
    </submittedName>
</protein>
<sequence>MLTQAELEKIHADIVRVRAETMRFVGAGTSLSATESSGTTAEPSKLTAWELFWCPVTIVAGMFVVIGGAMALIILWSDHIRLCNPL</sequence>
<evidence type="ECO:0000313" key="2">
    <source>
        <dbReference type="EMBL" id="MBV4463589.1"/>
    </source>
</evidence>
<proteinExistence type="predicted"/>
<reference evidence="2" key="1">
    <citation type="submission" date="2021-06" db="EMBL/GenBank/DDBJ databases">
        <title>Updating the genus Pseudomonas: Description of 43 new species and partition of the Pseudomonas putida group.</title>
        <authorList>
            <person name="Girard L."/>
            <person name="Lood C."/>
            <person name="Vandamme P."/>
            <person name="Rokni-Zadeh H."/>
            <person name="Van Noort V."/>
            <person name="Hofte M."/>
            <person name="Lavigne R."/>
            <person name="De Mot R."/>
        </authorList>
    </citation>
    <scope>NUCLEOTIDE SEQUENCE</scope>
    <source>
        <strain evidence="2">SWRI79</strain>
    </source>
</reference>
<keyword evidence="1" id="KW-0812">Transmembrane</keyword>
<dbReference type="Proteomes" id="UP000886900">
    <property type="component" value="Unassembled WGS sequence"/>
</dbReference>
<evidence type="ECO:0000256" key="1">
    <source>
        <dbReference type="SAM" id="Phobius"/>
    </source>
</evidence>
<comment type="caution">
    <text evidence="2">The sequence shown here is derived from an EMBL/GenBank/DDBJ whole genome shotgun (WGS) entry which is preliminary data.</text>
</comment>
<dbReference type="EMBL" id="JAHSTV010000004">
    <property type="protein sequence ID" value="MBV4463589.1"/>
    <property type="molecule type" value="Genomic_DNA"/>
</dbReference>
<accession>A0ABS6PT94</accession>
<gene>
    <name evidence="2" type="ORF">KVG95_09595</name>
</gene>
<keyword evidence="1" id="KW-1133">Transmembrane helix</keyword>
<organism evidence="2 3">
    <name type="scientific">Pseudomonas farris</name>
    <dbReference type="NCBI Taxonomy" id="2841207"/>
    <lineage>
        <taxon>Bacteria</taxon>
        <taxon>Pseudomonadati</taxon>
        <taxon>Pseudomonadota</taxon>
        <taxon>Gammaproteobacteria</taxon>
        <taxon>Pseudomonadales</taxon>
        <taxon>Pseudomonadaceae</taxon>
        <taxon>Pseudomonas</taxon>
    </lineage>
</organism>
<evidence type="ECO:0000313" key="3">
    <source>
        <dbReference type="Proteomes" id="UP000886900"/>
    </source>
</evidence>
<keyword evidence="3" id="KW-1185">Reference proteome</keyword>
<feature type="transmembrane region" description="Helical" evidence="1">
    <location>
        <begin position="51"/>
        <end position="76"/>
    </location>
</feature>
<name>A0ABS6PT94_9PSED</name>
<dbReference type="RefSeq" id="WP_217855964.1">
    <property type="nucleotide sequence ID" value="NZ_JAHSTV010000004.1"/>
</dbReference>
<keyword evidence="1" id="KW-0472">Membrane</keyword>